<dbReference type="EMBL" id="JBBNAE010000006">
    <property type="protein sequence ID" value="KAK9116962.1"/>
    <property type="molecule type" value="Genomic_DNA"/>
</dbReference>
<name>A0AAP0NRB3_9MAGN</name>
<evidence type="ECO:0000313" key="3">
    <source>
        <dbReference type="Proteomes" id="UP001417504"/>
    </source>
</evidence>
<gene>
    <name evidence="2" type="ORF">Sjap_015909</name>
</gene>
<dbReference type="Proteomes" id="UP001417504">
    <property type="component" value="Unassembled WGS sequence"/>
</dbReference>
<feature type="region of interest" description="Disordered" evidence="1">
    <location>
        <begin position="1"/>
        <end position="25"/>
    </location>
</feature>
<feature type="region of interest" description="Disordered" evidence="1">
    <location>
        <begin position="42"/>
        <end position="62"/>
    </location>
</feature>
<organism evidence="2 3">
    <name type="scientific">Stephania japonica</name>
    <dbReference type="NCBI Taxonomy" id="461633"/>
    <lineage>
        <taxon>Eukaryota</taxon>
        <taxon>Viridiplantae</taxon>
        <taxon>Streptophyta</taxon>
        <taxon>Embryophyta</taxon>
        <taxon>Tracheophyta</taxon>
        <taxon>Spermatophyta</taxon>
        <taxon>Magnoliopsida</taxon>
        <taxon>Ranunculales</taxon>
        <taxon>Menispermaceae</taxon>
        <taxon>Menispermoideae</taxon>
        <taxon>Cissampelideae</taxon>
        <taxon>Stephania</taxon>
    </lineage>
</organism>
<dbReference type="AlphaFoldDB" id="A0AAP0NRB3"/>
<accession>A0AAP0NRB3</accession>
<reference evidence="2 3" key="1">
    <citation type="submission" date="2024-01" db="EMBL/GenBank/DDBJ databases">
        <title>Genome assemblies of Stephania.</title>
        <authorList>
            <person name="Yang L."/>
        </authorList>
    </citation>
    <scope>NUCLEOTIDE SEQUENCE [LARGE SCALE GENOMIC DNA]</scope>
    <source>
        <strain evidence="2">QJT</strain>
        <tissue evidence="2">Leaf</tissue>
    </source>
</reference>
<protein>
    <submittedName>
        <fullName evidence="2">Uncharacterized protein</fullName>
    </submittedName>
</protein>
<comment type="caution">
    <text evidence="2">The sequence shown here is derived from an EMBL/GenBank/DDBJ whole genome shotgun (WGS) entry which is preliminary data.</text>
</comment>
<feature type="compositionally biased region" description="Basic residues" evidence="1">
    <location>
        <begin position="49"/>
        <end position="62"/>
    </location>
</feature>
<proteinExistence type="predicted"/>
<evidence type="ECO:0000256" key="1">
    <source>
        <dbReference type="SAM" id="MobiDB-lite"/>
    </source>
</evidence>
<keyword evidence="3" id="KW-1185">Reference proteome</keyword>
<sequence>MDPTLKKRQIPTISSTSITPPPPLSLSDPLLNFKSLTLPMMGSFPTKPRLVKQRNKTQKGSL</sequence>
<evidence type="ECO:0000313" key="2">
    <source>
        <dbReference type="EMBL" id="KAK9116962.1"/>
    </source>
</evidence>